<dbReference type="AlphaFoldDB" id="X1J9Z5"/>
<reference evidence="2" key="1">
    <citation type="journal article" date="2014" name="Front. Microbiol.">
        <title>High frequency of phylogenetically diverse reductive dehalogenase-homologous genes in deep subseafloor sedimentary metagenomes.</title>
        <authorList>
            <person name="Kawai M."/>
            <person name="Futagami T."/>
            <person name="Toyoda A."/>
            <person name="Takaki Y."/>
            <person name="Nishi S."/>
            <person name="Hori S."/>
            <person name="Arai W."/>
            <person name="Tsubouchi T."/>
            <person name="Morono Y."/>
            <person name="Uchiyama I."/>
            <person name="Ito T."/>
            <person name="Fujiyama A."/>
            <person name="Inagaki F."/>
            <person name="Takami H."/>
        </authorList>
    </citation>
    <scope>NUCLEOTIDE SEQUENCE</scope>
    <source>
        <strain evidence="2">Expedition CK06-06</strain>
    </source>
</reference>
<accession>X1J9Z5</accession>
<comment type="caution">
    <text evidence="2">The sequence shown here is derived from an EMBL/GenBank/DDBJ whole genome shotgun (WGS) entry which is preliminary data.</text>
</comment>
<evidence type="ECO:0000313" key="2">
    <source>
        <dbReference type="EMBL" id="GAH90797.1"/>
    </source>
</evidence>
<proteinExistence type="predicted"/>
<gene>
    <name evidence="2" type="ORF">S06H3_06029</name>
</gene>
<evidence type="ECO:0000256" key="1">
    <source>
        <dbReference type="SAM" id="Phobius"/>
    </source>
</evidence>
<organism evidence="2">
    <name type="scientific">marine sediment metagenome</name>
    <dbReference type="NCBI Taxonomy" id="412755"/>
    <lineage>
        <taxon>unclassified sequences</taxon>
        <taxon>metagenomes</taxon>
        <taxon>ecological metagenomes</taxon>
    </lineage>
</organism>
<sequence length="150" mass="16563">MDEKQKGLGTIIAACIIVTILAAGGVGVLAVSGPVQVQEEGDLAPTAAEMRDKFIPWLAANHPEFGITSETEWTGTIVYPGMVGVSYYLFSSEDWEMGVSWHVMTPPHDWARIYLMHRITETSPSYAFEISSLDAQEEPHVIDPPESVWR</sequence>
<dbReference type="EMBL" id="BARV01002294">
    <property type="protein sequence ID" value="GAH90797.1"/>
    <property type="molecule type" value="Genomic_DNA"/>
</dbReference>
<keyword evidence="1" id="KW-1133">Transmembrane helix</keyword>
<feature type="transmembrane region" description="Helical" evidence="1">
    <location>
        <begin position="7"/>
        <end position="31"/>
    </location>
</feature>
<protein>
    <submittedName>
        <fullName evidence="2">Uncharacterized protein</fullName>
    </submittedName>
</protein>
<name>X1J9Z5_9ZZZZ</name>
<keyword evidence="1" id="KW-0812">Transmembrane</keyword>
<keyword evidence="1" id="KW-0472">Membrane</keyword>